<sequence>MVLFIFLLSYTFLSDARQDKHFIRYKFAAFCKANTHPVFKAVCVCDDRQIAQYSNEERVWKRSSRTEDDWINAPEEPESRDWFLHQLNTLSNCTDSQCSELHVLQRTIGCELEKRPDGSEKSLRVFDEYGFDGEDFIAFNSDTLQWIDKNPKAKETKREWDQQTERNQFLQHYLKNCINWISTFNNTKMTPPDVHVFVPKVSDDHSKLVLSCLATGFYPRDIEMNITLDGTVLGNQISSGIRPNTDGSFQMRTSVEIDVNHKGFAVETPRSGSRPLSAQLTPPPLTFSVRSSRVFRIPCRHLALSKRANYSGVVVNAVPLLSPLMVTASAFHAWAPPTLKLHSPRHHVLIARIWVSPLCDLISFGGSESDAMDDSLSLVASDAEELLGSSHNSPPAVCRAQRSQHRHGC</sequence>
<dbReference type="Gene3D" id="2.60.40.10">
    <property type="entry name" value="Immunoglobulins"/>
    <property type="match status" value="1"/>
</dbReference>
<dbReference type="InterPro" id="IPR036179">
    <property type="entry name" value="Ig-like_dom_sf"/>
</dbReference>
<dbReference type="EMBL" id="JAAMOB010000019">
    <property type="protein sequence ID" value="KAF4100891.1"/>
    <property type="molecule type" value="Genomic_DNA"/>
</dbReference>
<dbReference type="SUPFAM" id="SSF48726">
    <property type="entry name" value="Immunoglobulin"/>
    <property type="match status" value="1"/>
</dbReference>
<proteinExistence type="predicted"/>
<comment type="caution">
    <text evidence="6">The sequence shown here is derived from an EMBL/GenBank/DDBJ whole genome shotgun (WGS) entry which is preliminary data.</text>
</comment>
<dbReference type="Pfam" id="PF00129">
    <property type="entry name" value="MHC_I"/>
    <property type="match status" value="1"/>
</dbReference>
<dbReference type="InterPro" id="IPR037055">
    <property type="entry name" value="MHC_I-like_Ag-recog_sf"/>
</dbReference>
<feature type="chain" id="PRO_5029749206" description="MHC class I antigen" evidence="3">
    <location>
        <begin position="17"/>
        <end position="409"/>
    </location>
</feature>
<keyword evidence="7" id="KW-1185">Reference proteome</keyword>
<keyword evidence="1" id="KW-0325">Glycoprotein</keyword>
<dbReference type="Gene3D" id="3.30.500.10">
    <property type="entry name" value="MHC class I-like antigen recognition-like"/>
    <property type="match status" value="1"/>
</dbReference>
<dbReference type="AlphaFoldDB" id="A0A7J6C1F8"/>
<dbReference type="SUPFAM" id="SSF54452">
    <property type="entry name" value="MHC antigen-recognition domain"/>
    <property type="match status" value="1"/>
</dbReference>
<evidence type="ECO:0000259" key="5">
    <source>
        <dbReference type="Pfam" id="PF07654"/>
    </source>
</evidence>
<dbReference type="InterPro" id="IPR003597">
    <property type="entry name" value="Ig_C1-set"/>
</dbReference>
<protein>
    <recommendedName>
        <fullName evidence="8">MHC class I antigen</fullName>
    </recommendedName>
</protein>
<gene>
    <name evidence="6" type="ORF">G5714_019087</name>
</gene>
<evidence type="ECO:0000256" key="1">
    <source>
        <dbReference type="ARBA" id="ARBA00023180"/>
    </source>
</evidence>
<dbReference type="GO" id="GO:0009897">
    <property type="term" value="C:external side of plasma membrane"/>
    <property type="evidence" value="ECO:0007669"/>
    <property type="project" value="TreeGrafter"/>
</dbReference>
<evidence type="ECO:0000256" key="2">
    <source>
        <dbReference type="SAM" id="MobiDB-lite"/>
    </source>
</evidence>
<reference evidence="6 7" key="1">
    <citation type="submission" date="2020-04" db="EMBL/GenBank/DDBJ databases">
        <title>Chromosome-level genome assembly of a cyprinid fish Onychostoma macrolepis by integration of Nanopore Sequencing, Bionano and Hi-C technology.</title>
        <authorList>
            <person name="Wang D."/>
        </authorList>
    </citation>
    <scope>NUCLEOTIDE SEQUENCE [LARGE SCALE GENOMIC DNA]</scope>
    <source>
        <strain evidence="6">SWU-2019</strain>
        <tissue evidence="6">Muscle</tissue>
    </source>
</reference>
<dbReference type="Proteomes" id="UP000579812">
    <property type="component" value="Unassembled WGS sequence"/>
</dbReference>
<name>A0A7J6C1F8_9TELE</name>
<evidence type="ECO:0000313" key="6">
    <source>
        <dbReference type="EMBL" id="KAF4100891.1"/>
    </source>
</evidence>
<feature type="domain" description="MHC class I-like antigen recognition-like" evidence="4">
    <location>
        <begin position="20"/>
        <end position="184"/>
    </location>
</feature>
<evidence type="ECO:0000259" key="4">
    <source>
        <dbReference type="Pfam" id="PF00129"/>
    </source>
</evidence>
<evidence type="ECO:0008006" key="8">
    <source>
        <dbReference type="Google" id="ProtNLM"/>
    </source>
</evidence>
<dbReference type="InterPro" id="IPR011162">
    <property type="entry name" value="MHC_I/II-like_Ag-recog"/>
</dbReference>
<dbReference type="PANTHER" id="PTHR16675">
    <property type="entry name" value="MHC CLASS I-RELATED"/>
    <property type="match status" value="1"/>
</dbReference>
<dbReference type="InterPro" id="IPR050208">
    <property type="entry name" value="MHC_class-I_related"/>
</dbReference>
<evidence type="ECO:0000313" key="7">
    <source>
        <dbReference type="Proteomes" id="UP000579812"/>
    </source>
</evidence>
<feature type="domain" description="Immunoglobulin C1-set" evidence="5">
    <location>
        <begin position="194"/>
        <end position="258"/>
    </location>
</feature>
<feature type="region of interest" description="Disordered" evidence="2">
    <location>
        <begin position="387"/>
        <end position="409"/>
    </location>
</feature>
<dbReference type="GO" id="GO:0005615">
    <property type="term" value="C:extracellular space"/>
    <property type="evidence" value="ECO:0007669"/>
    <property type="project" value="TreeGrafter"/>
</dbReference>
<keyword evidence="3" id="KW-0732">Signal</keyword>
<dbReference type="Pfam" id="PF07654">
    <property type="entry name" value="C1-set"/>
    <property type="match status" value="1"/>
</dbReference>
<dbReference type="PANTHER" id="PTHR16675:SF193">
    <property type="entry name" value="LOC571647 PROTEIN-RELATED"/>
    <property type="match status" value="1"/>
</dbReference>
<dbReference type="InterPro" id="IPR013783">
    <property type="entry name" value="Ig-like_fold"/>
</dbReference>
<dbReference type="GO" id="GO:0006955">
    <property type="term" value="P:immune response"/>
    <property type="evidence" value="ECO:0007669"/>
    <property type="project" value="TreeGrafter"/>
</dbReference>
<accession>A0A7J6C1F8</accession>
<evidence type="ECO:0000256" key="3">
    <source>
        <dbReference type="SAM" id="SignalP"/>
    </source>
</evidence>
<feature type="signal peptide" evidence="3">
    <location>
        <begin position="1"/>
        <end position="16"/>
    </location>
</feature>
<dbReference type="InterPro" id="IPR011161">
    <property type="entry name" value="MHC_I-like_Ag-recog"/>
</dbReference>
<organism evidence="6 7">
    <name type="scientific">Onychostoma macrolepis</name>
    <dbReference type="NCBI Taxonomy" id="369639"/>
    <lineage>
        <taxon>Eukaryota</taxon>
        <taxon>Metazoa</taxon>
        <taxon>Chordata</taxon>
        <taxon>Craniata</taxon>
        <taxon>Vertebrata</taxon>
        <taxon>Euteleostomi</taxon>
        <taxon>Actinopterygii</taxon>
        <taxon>Neopterygii</taxon>
        <taxon>Teleostei</taxon>
        <taxon>Ostariophysi</taxon>
        <taxon>Cypriniformes</taxon>
        <taxon>Cyprinidae</taxon>
        <taxon>Acrossocheilinae</taxon>
        <taxon>Onychostoma</taxon>
    </lineage>
</organism>